<dbReference type="EMBL" id="CP073078">
    <property type="protein sequence ID" value="QUD90889.1"/>
    <property type="molecule type" value="Genomic_DNA"/>
</dbReference>
<dbReference type="PANTHER" id="PTHR38031:SF1">
    <property type="entry name" value="SULFUR CARRIER PROTEIN CYSO"/>
    <property type="match status" value="1"/>
</dbReference>
<proteinExistence type="predicted"/>
<protein>
    <submittedName>
        <fullName evidence="1">MoaD/ThiS family protein</fullName>
    </submittedName>
</protein>
<evidence type="ECO:0000313" key="1">
    <source>
        <dbReference type="EMBL" id="QUD90889.1"/>
    </source>
</evidence>
<name>A0A975G502_9CAUL</name>
<dbReference type="KEGG" id="caul:KCG34_22565"/>
<keyword evidence="2" id="KW-1185">Reference proteome</keyword>
<evidence type="ECO:0000313" key="2">
    <source>
        <dbReference type="Proteomes" id="UP000676409"/>
    </source>
</evidence>
<accession>A0A975G502</accession>
<sequence>MDERRRGRRVASCRRPPARNLFGGGGARMIRVMIPSQLQSYCGGASRVEAEGVTIGAVFDDLDRRFPGLKFRVIDEQDRVRRHMRVFVGGEAACDMAAAIADGAELMIFGALSGG</sequence>
<dbReference type="SUPFAM" id="SSF54285">
    <property type="entry name" value="MoaD/ThiS"/>
    <property type="match status" value="1"/>
</dbReference>
<gene>
    <name evidence="1" type="ORF">KCG34_22565</name>
</gene>
<dbReference type="PANTHER" id="PTHR38031">
    <property type="entry name" value="SULFUR CARRIER PROTEIN SLR0821-RELATED"/>
    <property type="match status" value="1"/>
</dbReference>
<dbReference type="AlphaFoldDB" id="A0A975G502"/>
<reference evidence="1" key="1">
    <citation type="submission" date="2021-04" db="EMBL/GenBank/DDBJ databases">
        <title>The complete genome sequence of Caulobacter sp. S6.</title>
        <authorList>
            <person name="Tang Y."/>
            <person name="Ouyang W."/>
            <person name="Liu Q."/>
            <person name="Huang B."/>
            <person name="Guo Z."/>
            <person name="Lei P."/>
        </authorList>
    </citation>
    <scope>NUCLEOTIDE SEQUENCE</scope>
    <source>
        <strain evidence="1">S6</strain>
    </source>
</reference>
<dbReference type="Gene3D" id="3.10.20.30">
    <property type="match status" value="1"/>
</dbReference>
<dbReference type="InterPro" id="IPR052045">
    <property type="entry name" value="Sulfur_Carrier/Prot_Modifier"/>
</dbReference>
<dbReference type="InterPro" id="IPR012675">
    <property type="entry name" value="Beta-grasp_dom_sf"/>
</dbReference>
<dbReference type="Proteomes" id="UP000676409">
    <property type="component" value="Chromosome"/>
</dbReference>
<organism evidence="1 2">
    <name type="scientific">Phenylobacterium montanum</name>
    <dbReference type="NCBI Taxonomy" id="2823693"/>
    <lineage>
        <taxon>Bacteria</taxon>
        <taxon>Pseudomonadati</taxon>
        <taxon>Pseudomonadota</taxon>
        <taxon>Alphaproteobacteria</taxon>
        <taxon>Caulobacterales</taxon>
        <taxon>Caulobacteraceae</taxon>
        <taxon>Phenylobacterium</taxon>
    </lineage>
</organism>
<dbReference type="InterPro" id="IPR016155">
    <property type="entry name" value="Mopterin_synth/thiamin_S_b"/>
</dbReference>